<keyword evidence="2" id="KW-0812">Transmembrane</keyword>
<dbReference type="OrthoDB" id="3790744at2"/>
<dbReference type="AlphaFoldDB" id="A0A1I3NCX5"/>
<accession>A0A1I3NCX5</accession>
<evidence type="ECO:0008006" key="5">
    <source>
        <dbReference type="Google" id="ProtNLM"/>
    </source>
</evidence>
<dbReference type="Proteomes" id="UP000198649">
    <property type="component" value="Unassembled WGS sequence"/>
</dbReference>
<dbReference type="EMBL" id="FOQG01000017">
    <property type="protein sequence ID" value="SFJ06770.1"/>
    <property type="molecule type" value="Genomic_DNA"/>
</dbReference>
<gene>
    <name evidence="3" type="ORF">SAMN05216561_11783</name>
</gene>
<sequence>MSELRALFDHATDGIENPRLEQVALCTAQRRRTRRRGAAAAAVASTLVLAVAVVVGSQTGGVRSDSTLPAGPPGLTPPPPSATSMPSAPALAPAPTWDPRDVDDLPAAAAQVVAALPEVIDPPPSSPLLADDPVGSAIVAVEERGTAQVLGTDGAWRTVPLDGRYPRIALSPGGTRLAVYYYVDTEDPDHTYAVTVHDLATGGSTVLQPPSGFVPWDDTGWSFLDEDLLLLNSGQASYAVPLATGAAEPRPYRAGLSRTVDPDGDVLVSPDWSERNVLLDYAGATPREVSMEQTGRLARIVADDDTVVGTSYENGPFAVYVADRATLTPQASLPILDPEANYSNWGLGPQALLDDGTVLLRVAALGGGRATGFRLVLWDPADGALSVVSSTDLPVEALVVFASGLLRS</sequence>
<evidence type="ECO:0000313" key="3">
    <source>
        <dbReference type="EMBL" id="SFJ06770.1"/>
    </source>
</evidence>
<organism evidence="3 4">
    <name type="scientific">Nocardioides psychrotolerans</name>
    <dbReference type="NCBI Taxonomy" id="1005945"/>
    <lineage>
        <taxon>Bacteria</taxon>
        <taxon>Bacillati</taxon>
        <taxon>Actinomycetota</taxon>
        <taxon>Actinomycetes</taxon>
        <taxon>Propionibacteriales</taxon>
        <taxon>Nocardioidaceae</taxon>
        <taxon>Nocardioides</taxon>
    </lineage>
</organism>
<reference evidence="3 4" key="1">
    <citation type="submission" date="2016-10" db="EMBL/GenBank/DDBJ databases">
        <authorList>
            <person name="de Groot N.N."/>
        </authorList>
    </citation>
    <scope>NUCLEOTIDE SEQUENCE [LARGE SCALE GENOMIC DNA]</scope>
    <source>
        <strain evidence="3 4">CGMCC 1.11156</strain>
    </source>
</reference>
<dbReference type="SUPFAM" id="SSF69304">
    <property type="entry name" value="Tricorn protease N-terminal domain"/>
    <property type="match status" value="1"/>
</dbReference>
<feature type="region of interest" description="Disordered" evidence="1">
    <location>
        <begin position="60"/>
        <end position="102"/>
    </location>
</feature>
<feature type="compositionally biased region" description="Low complexity" evidence="1">
    <location>
        <begin position="82"/>
        <end position="95"/>
    </location>
</feature>
<evidence type="ECO:0000256" key="2">
    <source>
        <dbReference type="SAM" id="Phobius"/>
    </source>
</evidence>
<evidence type="ECO:0000256" key="1">
    <source>
        <dbReference type="SAM" id="MobiDB-lite"/>
    </source>
</evidence>
<dbReference type="STRING" id="1005945.SAMN05216561_11783"/>
<feature type="transmembrane region" description="Helical" evidence="2">
    <location>
        <begin position="38"/>
        <end position="57"/>
    </location>
</feature>
<evidence type="ECO:0000313" key="4">
    <source>
        <dbReference type="Proteomes" id="UP000198649"/>
    </source>
</evidence>
<feature type="compositionally biased region" description="Pro residues" evidence="1">
    <location>
        <begin position="70"/>
        <end position="81"/>
    </location>
</feature>
<dbReference type="RefSeq" id="WP_091116272.1">
    <property type="nucleotide sequence ID" value="NZ_BKAF01000029.1"/>
</dbReference>
<protein>
    <recommendedName>
        <fullName evidence="5">WD40-like Beta Propeller Repeat</fullName>
    </recommendedName>
</protein>
<keyword evidence="4" id="KW-1185">Reference proteome</keyword>
<keyword evidence="2" id="KW-1133">Transmembrane helix</keyword>
<name>A0A1I3NCX5_9ACTN</name>
<proteinExistence type="predicted"/>
<keyword evidence="2" id="KW-0472">Membrane</keyword>